<dbReference type="EMBL" id="AWVA01000102">
    <property type="protein sequence ID" value="ERJ74408.1"/>
    <property type="molecule type" value="Genomic_DNA"/>
</dbReference>
<reference evidence="1 2" key="1">
    <citation type="submission" date="2013-06" db="EMBL/GenBank/DDBJ databases">
        <authorList>
            <person name="Weinstock G."/>
            <person name="Sodergren E."/>
            <person name="Lobos E.A."/>
            <person name="Fulton L."/>
            <person name="Fulton R."/>
            <person name="Courtney L."/>
            <person name="Fronick C."/>
            <person name="O'Laughlin M."/>
            <person name="Godfrey J."/>
            <person name="Wilson R.M."/>
            <person name="Miner T."/>
            <person name="Farmer C."/>
            <person name="Delehaunty K."/>
            <person name="Cordes M."/>
            <person name="Minx P."/>
            <person name="Tomlinson C."/>
            <person name="Chen J."/>
            <person name="Wollam A."/>
            <person name="Pepin K.H."/>
            <person name="Bhonagiri V."/>
            <person name="Zhang X."/>
            <person name="Warren W."/>
            <person name="Mitreva M."/>
            <person name="Mardis E.R."/>
            <person name="Wilson R.K."/>
        </authorList>
    </citation>
    <scope>NUCLEOTIDE SEQUENCE [LARGE SCALE GENOMIC DNA]</scope>
    <source>
        <strain evidence="1 2">W1703</strain>
    </source>
</reference>
<accession>U2KHT4</accession>
<evidence type="ECO:0000313" key="2">
    <source>
        <dbReference type="Proteomes" id="UP000016617"/>
    </source>
</evidence>
<gene>
    <name evidence="1" type="ORF">HMPREF1557_01692</name>
</gene>
<sequence length="64" mass="7800">MTKEEWIEYFELVNDRWPSRLEINHAREVGEIKGEARDVPVDSRPQREREVRTNLDYQQVPLFQ</sequence>
<organism evidence="1 2">
    <name type="scientific">Streptococcus sobrinus W1703</name>
    <dbReference type="NCBI Taxonomy" id="1227275"/>
    <lineage>
        <taxon>Bacteria</taxon>
        <taxon>Bacillati</taxon>
        <taxon>Bacillota</taxon>
        <taxon>Bacilli</taxon>
        <taxon>Lactobacillales</taxon>
        <taxon>Streptococcaceae</taxon>
        <taxon>Streptococcus</taxon>
    </lineage>
</organism>
<dbReference type="AlphaFoldDB" id="U2KHT4"/>
<name>U2KHT4_9STRE</name>
<dbReference type="Proteomes" id="UP000016617">
    <property type="component" value="Unassembled WGS sequence"/>
</dbReference>
<proteinExistence type="predicted"/>
<comment type="caution">
    <text evidence="1">The sequence shown here is derived from an EMBL/GenBank/DDBJ whole genome shotgun (WGS) entry which is preliminary data.</text>
</comment>
<dbReference type="HOGENOM" id="CLU_2866063_0_0_9"/>
<protein>
    <submittedName>
        <fullName evidence="1">Uncharacterized protein</fullName>
    </submittedName>
</protein>
<evidence type="ECO:0000313" key="1">
    <source>
        <dbReference type="EMBL" id="ERJ74408.1"/>
    </source>
</evidence>